<proteinExistence type="predicted"/>
<accession>A0ABY2J4F4</accession>
<evidence type="ECO:0000313" key="2">
    <source>
        <dbReference type="Proteomes" id="UP000298355"/>
    </source>
</evidence>
<gene>
    <name evidence="1" type="ORF">E3O65_05455</name>
</gene>
<keyword evidence="2" id="KW-1185">Reference proteome</keyword>
<dbReference type="Proteomes" id="UP000298355">
    <property type="component" value="Unassembled WGS sequence"/>
</dbReference>
<sequence length="146" mass="15893">MADPESYAVTFKRVLAQYLEDQGLGAYRSDGSVYLATERGIYTNGPTTPTATGSDNCIVLTWLKPDPDGRANMLYRVQVYSRIKGNTIAAENLAGAITKALDQKANIPAGEHVAWVELVSELLVTADTSGRCGTFQTFTFQGRRPQ</sequence>
<comment type="caution">
    <text evidence="1">The sequence shown here is derived from an EMBL/GenBank/DDBJ whole genome shotgun (WGS) entry which is preliminary data.</text>
</comment>
<dbReference type="EMBL" id="SOGJ01000012">
    <property type="protein sequence ID" value="TFC99820.1"/>
    <property type="molecule type" value="Genomic_DNA"/>
</dbReference>
<protein>
    <recommendedName>
        <fullName evidence="3">DUF3168 domain-containing protein</fullName>
    </recommendedName>
</protein>
<evidence type="ECO:0000313" key="1">
    <source>
        <dbReference type="EMBL" id="TFC99820.1"/>
    </source>
</evidence>
<reference evidence="1 2" key="1">
    <citation type="submission" date="2019-03" db="EMBL/GenBank/DDBJ databases">
        <title>Genomics of glacier-inhabiting Cryobacterium strains.</title>
        <authorList>
            <person name="Liu Q."/>
            <person name="Xin Y.-H."/>
        </authorList>
    </citation>
    <scope>NUCLEOTIDE SEQUENCE [LARGE SCALE GENOMIC DNA]</scope>
    <source>
        <strain evidence="1 2">TMT4-23</strain>
    </source>
</reference>
<dbReference type="RefSeq" id="WP_134362725.1">
    <property type="nucleotide sequence ID" value="NZ_SOGJ01000012.1"/>
</dbReference>
<name>A0ABY2J4F4_9MICO</name>
<organism evidence="1 2">
    <name type="scientific">Cryobacterium breve</name>
    <dbReference type="NCBI Taxonomy" id="1259258"/>
    <lineage>
        <taxon>Bacteria</taxon>
        <taxon>Bacillati</taxon>
        <taxon>Actinomycetota</taxon>
        <taxon>Actinomycetes</taxon>
        <taxon>Micrococcales</taxon>
        <taxon>Microbacteriaceae</taxon>
        <taxon>Cryobacterium</taxon>
    </lineage>
</organism>
<evidence type="ECO:0008006" key="3">
    <source>
        <dbReference type="Google" id="ProtNLM"/>
    </source>
</evidence>